<feature type="region of interest" description="Disordered" evidence="1">
    <location>
        <begin position="31"/>
        <end position="75"/>
    </location>
</feature>
<reference evidence="2 3" key="1">
    <citation type="journal article" date="2019" name="Fungal Biol. Biotechnol.">
        <title>Draft genome sequence of fastidious pathogen Ceratobasidium theobromae, which causes vascular-streak dieback in Theobroma cacao.</title>
        <authorList>
            <person name="Ali S.S."/>
            <person name="Asman A."/>
            <person name="Shao J."/>
            <person name="Firmansyah A.P."/>
            <person name="Susilo A.W."/>
            <person name="Rosmana A."/>
            <person name="McMahon P."/>
            <person name="Junaid M."/>
            <person name="Guest D."/>
            <person name="Kheng T.Y."/>
            <person name="Meinhardt L.W."/>
            <person name="Bailey B.A."/>
        </authorList>
    </citation>
    <scope>NUCLEOTIDE SEQUENCE [LARGE SCALE GENOMIC DNA]</scope>
    <source>
        <strain evidence="2 3">CT2</strain>
    </source>
</reference>
<accession>A0A5N5QC24</accession>
<dbReference type="Proteomes" id="UP000383932">
    <property type="component" value="Unassembled WGS sequence"/>
</dbReference>
<dbReference type="EMBL" id="SSOP01000323">
    <property type="protein sequence ID" value="KAB5589063.1"/>
    <property type="molecule type" value="Genomic_DNA"/>
</dbReference>
<proteinExistence type="predicted"/>
<comment type="caution">
    <text evidence="2">The sequence shown here is derived from an EMBL/GenBank/DDBJ whole genome shotgun (WGS) entry which is preliminary data.</text>
</comment>
<keyword evidence="3" id="KW-1185">Reference proteome</keyword>
<sequence length="154" mass="16270">MSGINILIINIPQTQIPEDDKECKHTALARVVASPSTNSRPRASGPPRAGPSSRSFQRSLTAKASKTRCPLSHHTWPPISLSPTAALTLVATPSRAYWPNAPVESANTLPALESPPVTHLHPRPAFPAYTLGPQACPGAAKAGCLPSNSPHRHS</sequence>
<feature type="compositionally biased region" description="Low complexity" evidence="1">
    <location>
        <begin position="39"/>
        <end position="55"/>
    </location>
</feature>
<name>A0A5N5QC24_9AGAM</name>
<dbReference type="AlphaFoldDB" id="A0A5N5QC24"/>
<evidence type="ECO:0000313" key="3">
    <source>
        <dbReference type="Proteomes" id="UP000383932"/>
    </source>
</evidence>
<protein>
    <submittedName>
        <fullName evidence="2">Uncharacterized protein</fullName>
    </submittedName>
</protein>
<evidence type="ECO:0000313" key="2">
    <source>
        <dbReference type="EMBL" id="KAB5589063.1"/>
    </source>
</evidence>
<evidence type="ECO:0000256" key="1">
    <source>
        <dbReference type="SAM" id="MobiDB-lite"/>
    </source>
</evidence>
<organism evidence="2 3">
    <name type="scientific">Ceratobasidium theobromae</name>
    <dbReference type="NCBI Taxonomy" id="1582974"/>
    <lineage>
        <taxon>Eukaryota</taxon>
        <taxon>Fungi</taxon>
        <taxon>Dikarya</taxon>
        <taxon>Basidiomycota</taxon>
        <taxon>Agaricomycotina</taxon>
        <taxon>Agaricomycetes</taxon>
        <taxon>Cantharellales</taxon>
        <taxon>Ceratobasidiaceae</taxon>
        <taxon>Ceratobasidium</taxon>
    </lineage>
</organism>
<gene>
    <name evidence="2" type="ORF">CTheo_7494</name>
</gene>